<dbReference type="AlphaFoldDB" id="A0A014MCJ0"/>
<dbReference type="NCBIfam" id="TIGR03467">
    <property type="entry name" value="HpnE"/>
    <property type="match status" value="1"/>
</dbReference>
<proteinExistence type="predicted"/>
<dbReference type="SUPFAM" id="SSF51905">
    <property type="entry name" value="FAD/NAD(P)-binding domain"/>
    <property type="match status" value="1"/>
</dbReference>
<gene>
    <name evidence="2" type="ORF">AX13_04305</name>
</gene>
<dbReference type="RefSeq" id="WP_043384846.1">
    <property type="nucleotide sequence ID" value="NZ_JBOK01000015.1"/>
</dbReference>
<dbReference type="InterPro" id="IPR036188">
    <property type="entry name" value="FAD/NAD-bd_sf"/>
</dbReference>
<comment type="caution">
    <text evidence="2">The sequence shown here is derived from an EMBL/GenBank/DDBJ whole genome shotgun (WGS) entry which is preliminary data.</text>
</comment>
<dbReference type="PANTHER" id="PTHR42923">
    <property type="entry name" value="PROTOPORPHYRINOGEN OXIDASE"/>
    <property type="match status" value="1"/>
</dbReference>
<dbReference type="Pfam" id="PF01593">
    <property type="entry name" value="Amino_oxidase"/>
    <property type="match status" value="1"/>
</dbReference>
<dbReference type="InterPro" id="IPR017830">
    <property type="entry name" value="SQase_HpnE"/>
</dbReference>
<dbReference type="Gene3D" id="3.50.50.60">
    <property type="entry name" value="FAD/NAD(P)-binding domain"/>
    <property type="match status" value="1"/>
</dbReference>
<accession>A0A014MCJ0</accession>
<name>A0A014MCJ0_9BURK</name>
<dbReference type="InterPro" id="IPR050464">
    <property type="entry name" value="Zeta_carotene_desat/Oxidored"/>
</dbReference>
<feature type="domain" description="Amine oxidase" evidence="1">
    <location>
        <begin position="15"/>
        <end position="434"/>
    </location>
</feature>
<dbReference type="InterPro" id="IPR002937">
    <property type="entry name" value="Amino_oxidase"/>
</dbReference>
<dbReference type="Proteomes" id="UP000020766">
    <property type="component" value="Unassembled WGS sequence"/>
</dbReference>
<protein>
    <submittedName>
        <fullName evidence="2">Desaturase</fullName>
    </submittedName>
</protein>
<keyword evidence="3" id="KW-1185">Reference proteome</keyword>
<dbReference type="PATRIC" id="fig|1457173.3.peg.2532"/>
<dbReference type="EMBL" id="JBOK01000015">
    <property type="protein sequence ID" value="EXU79511.1"/>
    <property type="molecule type" value="Genomic_DNA"/>
</dbReference>
<sequence length="440" mass="46574">MPQPQRIAIVGGGWAGMAAAVALQQQGHHVQVWEASRQWGGRARALDIPAPDGGHWTVDNGQHILIGAYQACLQLMRTVGVETAALQRLPLDLRYADGLGLHLPDWAPPWDAAWGIARARGWHWREKLALLRTAQRWQRQQFQCPASASVADLCQGLPARLLQDFVDPLCISALNLPASAASGQIFLRVLQDGLFSGRGGSNLLIPRTDLSTLFPATAAAWLQQHGARLRLGERVQALSPPTDHGAAWQVEGESMDAVVLATPCAEAARLVQGLQGVPTPLSGRTTAWASGAQALPHTAIATVYAHTAQGPGLPAPMVALRSQADTPAQFAFDKGQLGGPAGLLALVVSASQGDKALLQSQVLAQARTQLRLPDLQPLKTVVDKRATFACTPGVQRPTANILPGLWACGDYVQGPYPATLEGAVRSGLQAAAAVGNFLKT</sequence>
<dbReference type="PANTHER" id="PTHR42923:SF47">
    <property type="entry name" value="BLR3003 PROTEIN"/>
    <property type="match status" value="1"/>
</dbReference>
<evidence type="ECO:0000313" key="2">
    <source>
        <dbReference type="EMBL" id="EXU79511.1"/>
    </source>
</evidence>
<evidence type="ECO:0000259" key="1">
    <source>
        <dbReference type="Pfam" id="PF01593"/>
    </source>
</evidence>
<reference evidence="2 3" key="1">
    <citation type="submission" date="2014-01" db="EMBL/GenBank/DDBJ databases">
        <title>Interspecies Systems Biology Uncovers Metabolites Affecting C. elegans Gene Expression and Life History Traits.</title>
        <authorList>
            <person name="Watson E."/>
            <person name="Macneil L.T."/>
            <person name="Ritter A.D."/>
            <person name="Yilmaz L.S."/>
            <person name="Rosebrock A.P."/>
            <person name="Caudy A.A."/>
            <person name="Walhout A.J."/>
        </authorList>
    </citation>
    <scope>NUCLEOTIDE SEQUENCE [LARGE SCALE GENOMIC DNA]</scope>
    <source>
        <strain evidence="2 3">DA1877</strain>
    </source>
</reference>
<dbReference type="STRING" id="225991.MA05_12545"/>
<evidence type="ECO:0000313" key="3">
    <source>
        <dbReference type="Proteomes" id="UP000020766"/>
    </source>
</evidence>
<organism evidence="2 3">
    <name type="scientific">Comamonas aquatica DA1877</name>
    <dbReference type="NCBI Taxonomy" id="1457173"/>
    <lineage>
        <taxon>Bacteria</taxon>
        <taxon>Pseudomonadati</taxon>
        <taxon>Pseudomonadota</taxon>
        <taxon>Betaproteobacteria</taxon>
        <taxon>Burkholderiales</taxon>
        <taxon>Comamonadaceae</taxon>
        <taxon>Comamonas</taxon>
    </lineage>
</organism>
<dbReference type="GO" id="GO:0016491">
    <property type="term" value="F:oxidoreductase activity"/>
    <property type="evidence" value="ECO:0007669"/>
    <property type="project" value="InterPro"/>
</dbReference>